<dbReference type="AlphaFoldDB" id="A0A5J4VWW6"/>
<evidence type="ECO:0000256" key="1">
    <source>
        <dbReference type="ARBA" id="ARBA00022723"/>
    </source>
</evidence>
<organism evidence="6 7">
    <name type="scientific">Streblomastix strix</name>
    <dbReference type="NCBI Taxonomy" id="222440"/>
    <lineage>
        <taxon>Eukaryota</taxon>
        <taxon>Metamonada</taxon>
        <taxon>Preaxostyla</taxon>
        <taxon>Oxymonadida</taxon>
        <taxon>Streblomastigidae</taxon>
        <taxon>Streblomastix</taxon>
    </lineage>
</organism>
<keyword evidence="1" id="KW-0479">Metal-binding</keyword>
<evidence type="ECO:0000259" key="5">
    <source>
        <dbReference type="PROSITE" id="PS51805"/>
    </source>
</evidence>
<sequence length="708" mass="79511">MDNGANNERRKCQLCHHFGGALSEINGGKAWVHTCCAIYIPEIYFVEGGYAEIGAIKRQRFGQQCYACNLPKGAVIKCSVASCNNHFHVHCGVRNKWLIEPIPHPAPESDIFYAHYCDQHSHEMDSLTDDEKFIFTYSGQLLVVKGELRKPTKKQQVQVRVKVLQPKKKNKSKNKQKRGITKDGENDNENEPEEEQEQDEYDDIEEDDDEQEEIEELRTEFIDVVDDSADLQICAPSDFPQAIRVSDIPELKRAAKLGTRTKPVPYKNYDNPSQSLQNALRNPGGLVDLSVSDDGLLIRTQRRRSEGALAVALLTRLGPDGEPLRRGRKRKTNGDEKFSKDDSNNNSKQKDDDNEDEDVDDEEQDGLEGAVKKQKQKRTRPTKSFVDDYVSGSDLGLDPDEDPDKHSSSTPNTSTQKRRGRKTNASRNSYLDPDAEAGVGASVKKGIKRRRTEDEYNDDNEQQINDANDDDANINNNIDDGYADGQDNDLNSTAQKKKTKTVSRAKSGGRGRGRGSKRKTNTSERNAEKTPPNNKFASRQSSNSNSQQNLPRSQATPHSTGTDGSGNIYTRRPQVSQYNQQQQQQSPYDQMSMNQINQVQQQQQQQQQLQNSQQIRRNPNAGLPGPLQLQSAFEPALNPQQVGLPPINAGDQASNITFPQLMPQVTVAYQYPGYGMMGQQMQIPPGMQMYGQPGMQMQDQDNMFVDQE</sequence>
<feature type="compositionally biased region" description="Acidic residues" evidence="4">
    <location>
        <begin position="455"/>
        <end position="472"/>
    </location>
</feature>
<dbReference type="PANTHER" id="PTHR13793">
    <property type="entry name" value="PHD FINGER PROTEINS"/>
    <property type="match status" value="1"/>
</dbReference>
<dbReference type="InterPro" id="IPR013083">
    <property type="entry name" value="Znf_RING/FYVE/PHD"/>
</dbReference>
<protein>
    <recommendedName>
        <fullName evidence="5">PHD-type domain-containing protein</fullName>
    </recommendedName>
</protein>
<feature type="region of interest" description="Disordered" evidence="4">
    <location>
        <begin position="262"/>
        <end position="281"/>
    </location>
</feature>
<feature type="region of interest" description="Disordered" evidence="4">
    <location>
        <begin position="155"/>
        <end position="213"/>
    </location>
</feature>
<keyword evidence="3" id="KW-0862">Zinc</keyword>
<feature type="domain" description="PHD-type" evidence="5">
    <location>
        <begin position="9"/>
        <end position="121"/>
    </location>
</feature>
<keyword evidence="2" id="KW-0863">Zinc-finger</keyword>
<evidence type="ECO:0000256" key="2">
    <source>
        <dbReference type="ARBA" id="ARBA00022771"/>
    </source>
</evidence>
<feature type="compositionally biased region" description="Low complexity" evidence="4">
    <location>
        <begin position="540"/>
        <end position="549"/>
    </location>
</feature>
<feature type="compositionally biased region" description="Acidic residues" evidence="4">
    <location>
        <begin position="186"/>
        <end position="213"/>
    </location>
</feature>
<dbReference type="GO" id="GO:0006357">
    <property type="term" value="P:regulation of transcription by RNA polymerase II"/>
    <property type="evidence" value="ECO:0007669"/>
    <property type="project" value="TreeGrafter"/>
</dbReference>
<dbReference type="CDD" id="cd15571">
    <property type="entry name" value="ePHD"/>
    <property type="match status" value="1"/>
</dbReference>
<dbReference type="OrthoDB" id="20839at2759"/>
<feature type="compositionally biased region" description="Polar residues" evidence="4">
    <location>
        <begin position="270"/>
        <end position="280"/>
    </location>
</feature>
<proteinExistence type="predicted"/>
<dbReference type="Pfam" id="PF13832">
    <property type="entry name" value="zf-HC5HC2H_2"/>
    <property type="match status" value="1"/>
</dbReference>
<dbReference type="PANTHER" id="PTHR13793:SF160">
    <property type="entry name" value="PHD FINGER PROTEIN RHINOCEROS"/>
    <property type="match status" value="1"/>
</dbReference>
<feature type="compositionally biased region" description="Basic and acidic residues" evidence="4">
    <location>
        <begin position="332"/>
        <end position="351"/>
    </location>
</feature>
<evidence type="ECO:0000256" key="3">
    <source>
        <dbReference type="ARBA" id="ARBA00022833"/>
    </source>
</evidence>
<feature type="region of interest" description="Disordered" evidence="4">
    <location>
        <begin position="318"/>
        <end position="570"/>
    </location>
</feature>
<name>A0A5J4VWW6_9EUKA</name>
<feature type="region of interest" description="Disordered" evidence="4">
    <location>
        <begin position="595"/>
        <end position="628"/>
    </location>
</feature>
<feature type="compositionally biased region" description="Low complexity" evidence="4">
    <location>
        <begin position="155"/>
        <end position="164"/>
    </location>
</feature>
<feature type="compositionally biased region" description="Polar residues" evidence="4">
    <location>
        <begin position="550"/>
        <end position="568"/>
    </location>
</feature>
<gene>
    <name evidence="6" type="ORF">EZS28_017819</name>
</gene>
<reference evidence="6 7" key="1">
    <citation type="submission" date="2019-03" db="EMBL/GenBank/DDBJ databases">
        <title>Single cell metagenomics reveals metabolic interactions within the superorganism composed of flagellate Streblomastix strix and complex community of Bacteroidetes bacteria on its surface.</title>
        <authorList>
            <person name="Treitli S.C."/>
            <person name="Kolisko M."/>
            <person name="Husnik F."/>
            <person name="Keeling P."/>
            <person name="Hampl V."/>
        </authorList>
    </citation>
    <scope>NUCLEOTIDE SEQUENCE [LARGE SCALE GENOMIC DNA]</scope>
    <source>
        <strain evidence="6">ST1C</strain>
    </source>
</reference>
<feature type="compositionally biased region" description="Low complexity" evidence="4">
    <location>
        <begin position="595"/>
        <end position="615"/>
    </location>
</feature>
<feature type="compositionally biased region" description="Basic residues" evidence="4">
    <location>
        <begin position="372"/>
        <end position="381"/>
    </location>
</feature>
<evidence type="ECO:0000313" key="7">
    <source>
        <dbReference type="Proteomes" id="UP000324800"/>
    </source>
</evidence>
<feature type="compositionally biased region" description="Acidic residues" evidence="4">
    <location>
        <begin position="352"/>
        <end position="366"/>
    </location>
</feature>
<evidence type="ECO:0000313" key="6">
    <source>
        <dbReference type="EMBL" id="KAA6386656.1"/>
    </source>
</evidence>
<dbReference type="InterPro" id="IPR034732">
    <property type="entry name" value="EPHD"/>
</dbReference>
<feature type="compositionally biased region" description="Basic residues" evidence="4">
    <location>
        <begin position="495"/>
        <end position="520"/>
    </location>
</feature>
<dbReference type="EMBL" id="SNRW01004707">
    <property type="protein sequence ID" value="KAA6386656.1"/>
    <property type="molecule type" value="Genomic_DNA"/>
</dbReference>
<dbReference type="GO" id="GO:0008270">
    <property type="term" value="F:zinc ion binding"/>
    <property type="evidence" value="ECO:0007669"/>
    <property type="project" value="UniProtKB-KW"/>
</dbReference>
<dbReference type="Proteomes" id="UP000324800">
    <property type="component" value="Unassembled WGS sequence"/>
</dbReference>
<dbReference type="InterPro" id="IPR050701">
    <property type="entry name" value="Histone_Mod_Regulator"/>
</dbReference>
<evidence type="ECO:0000256" key="4">
    <source>
        <dbReference type="SAM" id="MobiDB-lite"/>
    </source>
</evidence>
<feature type="compositionally biased region" description="Basic residues" evidence="4">
    <location>
        <begin position="165"/>
        <end position="179"/>
    </location>
</feature>
<dbReference type="Gene3D" id="3.30.40.10">
    <property type="entry name" value="Zinc/RING finger domain, C3HC4 (zinc finger)"/>
    <property type="match status" value="1"/>
</dbReference>
<accession>A0A5J4VWW6</accession>
<comment type="caution">
    <text evidence="6">The sequence shown here is derived from an EMBL/GenBank/DDBJ whole genome shotgun (WGS) entry which is preliminary data.</text>
</comment>
<dbReference type="PROSITE" id="PS51805">
    <property type="entry name" value="EPHD"/>
    <property type="match status" value="1"/>
</dbReference>